<feature type="region of interest" description="Disordered" evidence="3">
    <location>
        <begin position="1"/>
        <end position="27"/>
    </location>
</feature>
<evidence type="ECO:0000313" key="5">
    <source>
        <dbReference type="EMBL" id="QTH22418.1"/>
    </source>
</evidence>
<evidence type="ECO:0000256" key="1">
    <source>
        <dbReference type="ARBA" id="ARBA00022857"/>
    </source>
</evidence>
<dbReference type="InterPro" id="IPR013149">
    <property type="entry name" value="ADH-like_C"/>
</dbReference>
<reference evidence="5" key="1">
    <citation type="submission" date="2020-07" db="EMBL/GenBank/DDBJ databases">
        <authorList>
            <person name="Camacho E."/>
        </authorList>
    </citation>
    <scope>NUCLEOTIDE SEQUENCE</scope>
    <source>
        <strain evidence="5">MPO218</strain>
    </source>
</reference>
<dbReference type="InterPro" id="IPR011032">
    <property type="entry name" value="GroES-like_sf"/>
</dbReference>
<dbReference type="GO" id="GO:0016651">
    <property type="term" value="F:oxidoreductase activity, acting on NAD(P)H"/>
    <property type="evidence" value="ECO:0007669"/>
    <property type="project" value="TreeGrafter"/>
</dbReference>
<keyword evidence="1" id="KW-0521">NADP</keyword>
<dbReference type="AlphaFoldDB" id="A0A975D4B5"/>
<protein>
    <submittedName>
        <fullName evidence="5">NAD(P)H-quinone oxidoreductase</fullName>
    </submittedName>
</protein>
<dbReference type="InterPro" id="IPR014189">
    <property type="entry name" value="Quinone_OxRdtase_PIG3"/>
</dbReference>
<dbReference type="SUPFAM" id="SSF51735">
    <property type="entry name" value="NAD(P)-binding Rossmann-fold domains"/>
    <property type="match status" value="1"/>
</dbReference>
<proteinExistence type="predicted"/>
<keyword evidence="2" id="KW-0560">Oxidoreductase</keyword>
<dbReference type="RefSeq" id="WP_016744663.1">
    <property type="nucleotide sequence ID" value="NZ_CP059319.1"/>
</dbReference>
<dbReference type="Pfam" id="PF08240">
    <property type="entry name" value="ADH_N"/>
    <property type="match status" value="1"/>
</dbReference>
<dbReference type="PANTHER" id="PTHR48106">
    <property type="entry name" value="QUINONE OXIDOREDUCTASE PIG3-RELATED"/>
    <property type="match status" value="1"/>
</dbReference>
<dbReference type="CDD" id="cd05276">
    <property type="entry name" value="p53_inducible_oxidoreductase"/>
    <property type="match status" value="1"/>
</dbReference>
<dbReference type="InterPro" id="IPR013154">
    <property type="entry name" value="ADH-like_N"/>
</dbReference>
<reference evidence="5" key="2">
    <citation type="submission" date="2021-04" db="EMBL/GenBank/DDBJ databases">
        <title>Isolation and genomic analysis of the ibuprofen-degrading bacterium Sphingomonas strain MPO218.</title>
        <authorList>
            <person name="Aulestia M."/>
            <person name="Flores A."/>
            <person name="Mangas E.L."/>
            <person name="Perez-Pulido A.J."/>
            <person name="Santero E."/>
            <person name="Camacho E.M."/>
        </authorList>
    </citation>
    <scope>NUCLEOTIDE SEQUENCE</scope>
    <source>
        <strain evidence="5">MPO218</strain>
    </source>
</reference>
<organism evidence="5 6">
    <name type="scientific">Rhizorhabdus wittichii</name>
    <dbReference type="NCBI Taxonomy" id="160791"/>
    <lineage>
        <taxon>Bacteria</taxon>
        <taxon>Pseudomonadati</taxon>
        <taxon>Pseudomonadota</taxon>
        <taxon>Alphaproteobacteria</taxon>
        <taxon>Sphingomonadales</taxon>
        <taxon>Sphingomonadaceae</taxon>
        <taxon>Rhizorhabdus</taxon>
    </lineage>
</organism>
<dbReference type="Proteomes" id="UP000664914">
    <property type="component" value="Chromosome"/>
</dbReference>
<evidence type="ECO:0000313" key="6">
    <source>
        <dbReference type="Proteomes" id="UP000664914"/>
    </source>
</evidence>
<evidence type="ECO:0000259" key="4">
    <source>
        <dbReference type="SMART" id="SM00829"/>
    </source>
</evidence>
<dbReference type="Gene3D" id="3.40.50.720">
    <property type="entry name" value="NAD(P)-binding Rossmann-like Domain"/>
    <property type="match status" value="1"/>
</dbReference>
<dbReference type="Pfam" id="PF00107">
    <property type="entry name" value="ADH_zinc_N"/>
    <property type="match status" value="1"/>
</dbReference>
<gene>
    <name evidence="5" type="ORF">HRJ34_02490</name>
</gene>
<sequence>MAEIPEWMTAIDPEEKGGPEILRPVRRPVPGPGPGQVLIRVAAAGVNRPDVAQRNGAYPPPPGAPSILGLEVAGEVVALGEGALPELLGQPVCALVAGGGYADYVVAEAGLCLPVPNTLSMVEAAAIPETLFTVWSNVYERAYAADGDRLLVHGGTSGIGTMAILLGRIFQVETIVTAGSDEKCAAAVKLGAAHAINYRSQDYVAEVARITGGKGVDIVLDMVGGAYVPRNLDCLAEDGRHVSIAVLGGAKAEIPIWKIMQKRLTLTGSTLRPRSVAFKTAVADEIASVVWPHVEEGRLKPVIDATFPLAQAADAHRRLDEDHVGKVVLVN</sequence>
<feature type="domain" description="Enoyl reductase (ER)" evidence="4">
    <location>
        <begin position="17"/>
        <end position="329"/>
    </location>
</feature>
<dbReference type="NCBIfam" id="TIGR02824">
    <property type="entry name" value="quinone_pig3"/>
    <property type="match status" value="1"/>
</dbReference>
<evidence type="ECO:0000256" key="2">
    <source>
        <dbReference type="ARBA" id="ARBA00023002"/>
    </source>
</evidence>
<dbReference type="InterPro" id="IPR036291">
    <property type="entry name" value="NAD(P)-bd_dom_sf"/>
</dbReference>
<name>A0A975D4B5_9SPHN</name>
<dbReference type="SMART" id="SM00829">
    <property type="entry name" value="PKS_ER"/>
    <property type="match status" value="1"/>
</dbReference>
<dbReference type="SUPFAM" id="SSF50129">
    <property type="entry name" value="GroES-like"/>
    <property type="match status" value="1"/>
</dbReference>
<evidence type="ECO:0000256" key="3">
    <source>
        <dbReference type="SAM" id="MobiDB-lite"/>
    </source>
</evidence>
<dbReference type="PANTHER" id="PTHR48106:SF8">
    <property type="entry name" value="OS02G0805600 PROTEIN"/>
    <property type="match status" value="1"/>
</dbReference>
<dbReference type="Gene3D" id="3.90.180.10">
    <property type="entry name" value="Medium-chain alcohol dehydrogenases, catalytic domain"/>
    <property type="match status" value="1"/>
</dbReference>
<dbReference type="GO" id="GO:0070402">
    <property type="term" value="F:NADPH binding"/>
    <property type="evidence" value="ECO:0007669"/>
    <property type="project" value="TreeGrafter"/>
</dbReference>
<accession>A0A975D4B5</accession>
<dbReference type="InterPro" id="IPR020843">
    <property type="entry name" value="ER"/>
</dbReference>
<dbReference type="EMBL" id="CP059319">
    <property type="protein sequence ID" value="QTH22418.1"/>
    <property type="molecule type" value="Genomic_DNA"/>
</dbReference>